<dbReference type="SUPFAM" id="SSF56112">
    <property type="entry name" value="Protein kinase-like (PK-like)"/>
    <property type="match status" value="1"/>
</dbReference>
<dbReference type="Proteomes" id="UP000887577">
    <property type="component" value="Unplaced"/>
</dbReference>
<keyword evidence="1" id="KW-1185">Reference proteome</keyword>
<evidence type="ECO:0000313" key="1">
    <source>
        <dbReference type="Proteomes" id="UP000887577"/>
    </source>
</evidence>
<dbReference type="Gene3D" id="3.30.200.20">
    <property type="entry name" value="Phosphorylase Kinase, domain 1"/>
    <property type="match status" value="1"/>
</dbReference>
<reference evidence="2 3" key="1">
    <citation type="submission" date="2022-11" db="UniProtKB">
        <authorList>
            <consortium name="WormBaseParasite"/>
        </authorList>
    </citation>
    <scope>IDENTIFICATION</scope>
</reference>
<dbReference type="InterPro" id="IPR011009">
    <property type="entry name" value="Kinase-like_dom_sf"/>
</dbReference>
<evidence type="ECO:0000313" key="3">
    <source>
        <dbReference type="WBParaSite" id="PSU_v2.g21160.t1"/>
    </source>
</evidence>
<protein>
    <submittedName>
        <fullName evidence="2 3">Protein kinase domain-containing protein</fullName>
    </submittedName>
</protein>
<evidence type="ECO:0000313" key="2">
    <source>
        <dbReference type="WBParaSite" id="PSU_v2.g1353.t1"/>
    </source>
</evidence>
<dbReference type="WBParaSite" id="PSU_v2.g21160.t1">
    <property type="protein sequence ID" value="PSU_v2.g21160.t1"/>
    <property type="gene ID" value="PSU_v2.g21160"/>
</dbReference>
<organism evidence="1 2">
    <name type="scientific">Panagrolaimus superbus</name>
    <dbReference type="NCBI Taxonomy" id="310955"/>
    <lineage>
        <taxon>Eukaryota</taxon>
        <taxon>Metazoa</taxon>
        <taxon>Ecdysozoa</taxon>
        <taxon>Nematoda</taxon>
        <taxon>Chromadorea</taxon>
        <taxon>Rhabditida</taxon>
        <taxon>Tylenchina</taxon>
        <taxon>Panagrolaimomorpha</taxon>
        <taxon>Panagrolaimoidea</taxon>
        <taxon>Panagrolaimidae</taxon>
        <taxon>Panagrolaimus</taxon>
    </lineage>
</organism>
<name>A0A914Y2R2_9BILA</name>
<dbReference type="WBParaSite" id="PSU_v2.g1353.t1">
    <property type="protein sequence ID" value="PSU_v2.g1353.t1"/>
    <property type="gene ID" value="PSU_v2.g1353"/>
</dbReference>
<dbReference type="AlphaFoldDB" id="A0A914Y2R2"/>
<sequence length="97" mass="11083">MKISHHLVDQLQNRQSLREREKVSLNNFLSKPLPKDFETNSVPIGAVIETEKLKYKVLKKLGAGGCGETFVVQNLSTKKELCAKVEFLNKEDQRLRT</sequence>
<accession>A0A914Y2R2</accession>
<proteinExistence type="predicted"/>